<comment type="caution">
    <text evidence="1">The sequence shown here is derived from an EMBL/GenBank/DDBJ whole genome shotgun (WGS) entry which is preliminary data.</text>
</comment>
<gene>
    <name evidence="1" type="ORF">PACLA_8A072458</name>
</gene>
<sequence>MACLNAEAKEKYLQYVLDEYWRFLPWKYLVILVKSILDNKIVERKLEGILGRKRKLFYTEVIGRAF</sequence>
<proteinExistence type="predicted"/>
<protein>
    <submittedName>
        <fullName evidence="1">Uncharacterized protein</fullName>
    </submittedName>
</protein>
<dbReference type="AlphaFoldDB" id="A0A6S7GTJ8"/>
<dbReference type="Proteomes" id="UP001152795">
    <property type="component" value="Unassembled WGS sequence"/>
</dbReference>
<organism evidence="1 2">
    <name type="scientific">Paramuricea clavata</name>
    <name type="common">Red gorgonian</name>
    <name type="synonym">Violescent sea-whip</name>
    <dbReference type="NCBI Taxonomy" id="317549"/>
    <lineage>
        <taxon>Eukaryota</taxon>
        <taxon>Metazoa</taxon>
        <taxon>Cnidaria</taxon>
        <taxon>Anthozoa</taxon>
        <taxon>Octocorallia</taxon>
        <taxon>Malacalcyonacea</taxon>
        <taxon>Plexauridae</taxon>
        <taxon>Paramuricea</taxon>
    </lineage>
</organism>
<reference evidence="1" key="1">
    <citation type="submission" date="2020-04" db="EMBL/GenBank/DDBJ databases">
        <authorList>
            <person name="Alioto T."/>
            <person name="Alioto T."/>
            <person name="Gomez Garrido J."/>
        </authorList>
    </citation>
    <scope>NUCLEOTIDE SEQUENCE</scope>
    <source>
        <strain evidence="1">A484AB</strain>
    </source>
</reference>
<name>A0A6S7GTJ8_PARCT</name>
<evidence type="ECO:0000313" key="1">
    <source>
        <dbReference type="EMBL" id="CAB3987860.1"/>
    </source>
</evidence>
<accession>A0A6S7GTJ8</accession>
<evidence type="ECO:0000313" key="2">
    <source>
        <dbReference type="Proteomes" id="UP001152795"/>
    </source>
</evidence>
<keyword evidence="2" id="KW-1185">Reference proteome</keyword>
<dbReference type="EMBL" id="CACRXK020001245">
    <property type="protein sequence ID" value="CAB3987860.1"/>
    <property type="molecule type" value="Genomic_DNA"/>
</dbReference>